<gene>
    <name evidence="2" type="ORF">chiPu_0022319</name>
</gene>
<protein>
    <submittedName>
        <fullName evidence="2">Uncharacterized protein</fullName>
    </submittedName>
</protein>
<dbReference type="Proteomes" id="UP000287033">
    <property type="component" value="Unassembled WGS sequence"/>
</dbReference>
<reference evidence="2 3" key="1">
    <citation type="journal article" date="2018" name="Nat. Ecol. Evol.">
        <title>Shark genomes provide insights into elasmobranch evolution and the origin of vertebrates.</title>
        <authorList>
            <person name="Hara Y"/>
            <person name="Yamaguchi K"/>
            <person name="Onimaru K"/>
            <person name="Kadota M"/>
            <person name="Koyanagi M"/>
            <person name="Keeley SD"/>
            <person name="Tatsumi K"/>
            <person name="Tanaka K"/>
            <person name="Motone F"/>
            <person name="Kageyama Y"/>
            <person name="Nozu R"/>
            <person name="Adachi N"/>
            <person name="Nishimura O"/>
            <person name="Nakagawa R"/>
            <person name="Tanegashima C"/>
            <person name="Kiyatake I"/>
            <person name="Matsumoto R"/>
            <person name="Murakumo K"/>
            <person name="Nishida K"/>
            <person name="Terakita A"/>
            <person name="Kuratani S"/>
            <person name="Sato K"/>
            <person name="Hyodo S Kuraku.S."/>
        </authorList>
    </citation>
    <scope>NUCLEOTIDE SEQUENCE [LARGE SCALE GENOMIC DNA]</scope>
</reference>
<proteinExistence type="predicted"/>
<feature type="region of interest" description="Disordered" evidence="1">
    <location>
        <begin position="158"/>
        <end position="181"/>
    </location>
</feature>
<comment type="caution">
    <text evidence="2">The sequence shown here is derived from an EMBL/GenBank/DDBJ whole genome shotgun (WGS) entry which is preliminary data.</text>
</comment>
<accession>A0A401RHY8</accession>
<evidence type="ECO:0000256" key="1">
    <source>
        <dbReference type="SAM" id="MobiDB-lite"/>
    </source>
</evidence>
<evidence type="ECO:0000313" key="2">
    <source>
        <dbReference type="EMBL" id="GCC17778.1"/>
    </source>
</evidence>
<feature type="region of interest" description="Disordered" evidence="1">
    <location>
        <begin position="81"/>
        <end position="105"/>
    </location>
</feature>
<keyword evidence="3" id="KW-1185">Reference proteome</keyword>
<feature type="compositionally biased region" description="Polar residues" evidence="1">
    <location>
        <begin position="171"/>
        <end position="181"/>
    </location>
</feature>
<dbReference type="AlphaFoldDB" id="A0A401RHY8"/>
<dbReference type="EMBL" id="BEZZ01007023">
    <property type="protein sequence ID" value="GCC17778.1"/>
    <property type="molecule type" value="Genomic_DNA"/>
</dbReference>
<organism evidence="2 3">
    <name type="scientific">Chiloscyllium punctatum</name>
    <name type="common">Brownbanded bambooshark</name>
    <name type="synonym">Hemiscyllium punctatum</name>
    <dbReference type="NCBI Taxonomy" id="137246"/>
    <lineage>
        <taxon>Eukaryota</taxon>
        <taxon>Metazoa</taxon>
        <taxon>Chordata</taxon>
        <taxon>Craniata</taxon>
        <taxon>Vertebrata</taxon>
        <taxon>Chondrichthyes</taxon>
        <taxon>Elasmobranchii</taxon>
        <taxon>Galeomorphii</taxon>
        <taxon>Galeoidea</taxon>
        <taxon>Orectolobiformes</taxon>
        <taxon>Hemiscylliidae</taxon>
        <taxon>Chiloscyllium</taxon>
    </lineage>
</organism>
<sequence length="181" mass="19646">MAANLNKKVGSKVQIPTDATVSTPRLQHVISPEPSHWSVPKTDPSSLPTDLVRRSSLPIGRSPTWAWWLVGGGDWQGERVPCPRGDAHWSAPHVGEPREPPSPHWWTNRIPPRRGPAHLAPVGRRCAGSSSRSNPAWGGARRGLFLLARRIPRHLLARGEGGKEAKGGSRAFSSVNRQGTG</sequence>
<evidence type="ECO:0000313" key="3">
    <source>
        <dbReference type="Proteomes" id="UP000287033"/>
    </source>
</evidence>
<feature type="region of interest" description="Disordered" evidence="1">
    <location>
        <begin position="1"/>
        <end position="20"/>
    </location>
</feature>
<name>A0A401RHY8_CHIPU</name>